<dbReference type="InterPro" id="IPR006426">
    <property type="entry name" value="Asn_synth_AEB"/>
</dbReference>
<keyword evidence="13" id="KW-1185">Reference proteome</keyword>
<evidence type="ECO:0000256" key="9">
    <source>
        <dbReference type="PIRSR" id="PIRSR001589-1"/>
    </source>
</evidence>
<dbReference type="InterPro" id="IPR033738">
    <property type="entry name" value="AsnB_N"/>
</dbReference>
<sequence>MCGIFGVISQSKNIKDLLLRAELIQRHRGPDYQGSYHCEIKSWQIGLGHQRLSILDLSELGNQPMVSYSKNSYIVFNGEIYNYLEIRQELKSLGYSFHTDSDTEVLITSLEHWGIEITISKLNGMWSFAWLNLKTQKLILCRDRIGIKPLYYSIVDKCLYFASEVKTILEVSNRRFAINFQVVGEYLLQSLLESNNQSFFQGIDKIDPGTYAVFDLSQDNLQLTLTRYWSIKRQEVKFNSETEIIEKVRELFFDAVRLRLRSDVPIGVLLSGGVDSSAIAAVMQNILGKDANLSLLSSVSNDPRFDESYFIDIMGGHLGKEVNRLTLDLQPSRAFELLERACWHNDQPIGGFSNVAHFLLMEQAKNLGITVILSGQGADELLCGYRKYTGFYLQYLAREKQYVRMFKTLAAFITNKTIINQFSFADAKRYLPNLFFNRQEINISGFALKDFVSQPLGLSMGMTVIDRQVSDIERFSVPALLHYEDRMSMAWSREIRVPFLDYRLVDMLSNLPIELKLRSGWTKYIFRRALSPFLPQEIAWRKDKQGFINPESQWLKSSLKAEVLNYFEEDSLIFKHQIIDRNKLIEKYNKYCQVNNNSVAYRDIFNPLSLEIWLRKYQTYISS</sequence>
<comment type="similarity">
    <text evidence="2">Belongs to the asparagine synthetase family.</text>
</comment>
<evidence type="ECO:0000256" key="5">
    <source>
        <dbReference type="ARBA" id="ARBA00022840"/>
    </source>
</evidence>
<dbReference type="PANTHER" id="PTHR43284">
    <property type="entry name" value="ASPARAGINE SYNTHETASE (GLUTAMINE-HYDROLYZING)"/>
    <property type="match status" value="1"/>
</dbReference>
<evidence type="ECO:0000256" key="3">
    <source>
        <dbReference type="ARBA" id="ARBA00012737"/>
    </source>
</evidence>
<comment type="caution">
    <text evidence="12">The sequence shown here is derived from an EMBL/GenBank/DDBJ whole genome shotgun (WGS) entry which is preliminary data.</text>
</comment>
<evidence type="ECO:0000256" key="4">
    <source>
        <dbReference type="ARBA" id="ARBA00022741"/>
    </source>
</evidence>
<evidence type="ECO:0000256" key="1">
    <source>
        <dbReference type="ARBA" id="ARBA00005187"/>
    </source>
</evidence>
<feature type="domain" description="Glutamine amidotransferase type-2" evidence="11">
    <location>
        <begin position="2"/>
        <end position="217"/>
    </location>
</feature>
<dbReference type="SUPFAM" id="SSF56235">
    <property type="entry name" value="N-terminal nucleophile aminohydrolases (Ntn hydrolases)"/>
    <property type="match status" value="1"/>
</dbReference>
<protein>
    <recommendedName>
        <fullName evidence="3">asparagine synthase (glutamine-hydrolyzing)</fullName>
        <ecNumber evidence="3">6.3.5.4</ecNumber>
    </recommendedName>
</protein>
<dbReference type="AlphaFoldDB" id="A0A480A0L6"/>
<dbReference type="CDD" id="cd01991">
    <property type="entry name" value="Asn_synthase_B_C"/>
    <property type="match status" value="1"/>
</dbReference>
<evidence type="ECO:0000259" key="11">
    <source>
        <dbReference type="PROSITE" id="PS51278"/>
    </source>
</evidence>
<comment type="catalytic activity">
    <reaction evidence="8">
        <text>L-aspartate + L-glutamine + ATP + H2O = L-asparagine + L-glutamate + AMP + diphosphate + H(+)</text>
        <dbReference type="Rhea" id="RHEA:12228"/>
        <dbReference type="ChEBI" id="CHEBI:15377"/>
        <dbReference type="ChEBI" id="CHEBI:15378"/>
        <dbReference type="ChEBI" id="CHEBI:29985"/>
        <dbReference type="ChEBI" id="CHEBI:29991"/>
        <dbReference type="ChEBI" id="CHEBI:30616"/>
        <dbReference type="ChEBI" id="CHEBI:33019"/>
        <dbReference type="ChEBI" id="CHEBI:58048"/>
        <dbReference type="ChEBI" id="CHEBI:58359"/>
        <dbReference type="ChEBI" id="CHEBI:456215"/>
        <dbReference type="EC" id="6.3.5.4"/>
    </reaction>
</comment>
<gene>
    <name evidence="12" type="primary">asnB</name>
    <name evidence="12" type="ORF">SR1949_20270</name>
</gene>
<feature type="binding site" evidence="10">
    <location>
        <position position="102"/>
    </location>
    <ligand>
        <name>L-glutamine</name>
        <dbReference type="ChEBI" id="CHEBI:58359"/>
    </ligand>
</feature>
<evidence type="ECO:0000256" key="10">
    <source>
        <dbReference type="PIRSR" id="PIRSR001589-2"/>
    </source>
</evidence>
<dbReference type="InterPro" id="IPR029055">
    <property type="entry name" value="Ntn_hydrolases_N"/>
</dbReference>
<dbReference type="InterPro" id="IPR017932">
    <property type="entry name" value="GATase_2_dom"/>
</dbReference>
<dbReference type="RefSeq" id="WP_137667296.1">
    <property type="nucleotide sequence ID" value="NZ_BJCE01000055.1"/>
</dbReference>
<keyword evidence="6 9" id="KW-0061">Asparagine biosynthesis</keyword>
<reference evidence="13" key="1">
    <citation type="submission" date="2019-02" db="EMBL/GenBank/DDBJ databases">
        <title>Draft genome sequence of Sphaerospermopsis reniformis NIES-1949.</title>
        <authorList>
            <person name="Yamaguchi H."/>
            <person name="Suzuki S."/>
            <person name="Kawachi M."/>
        </authorList>
    </citation>
    <scope>NUCLEOTIDE SEQUENCE [LARGE SCALE GENOMIC DNA]</scope>
    <source>
        <strain evidence="13">NIES-1949</strain>
    </source>
</reference>
<dbReference type="Gene3D" id="3.40.50.620">
    <property type="entry name" value="HUPs"/>
    <property type="match status" value="1"/>
</dbReference>
<evidence type="ECO:0000313" key="13">
    <source>
        <dbReference type="Proteomes" id="UP000300142"/>
    </source>
</evidence>
<dbReference type="GO" id="GO:0005829">
    <property type="term" value="C:cytosol"/>
    <property type="evidence" value="ECO:0007669"/>
    <property type="project" value="TreeGrafter"/>
</dbReference>
<dbReference type="SUPFAM" id="SSF52402">
    <property type="entry name" value="Adenine nucleotide alpha hydrolases-like"/>
    <property type="match status" value="1"/>
</dbReference>
<dbReference type="GO" id="GO:0004066">
    <property type="term" value="F:asparagine synthase (glutamine-hydrolyzing) activity"/>
    <property type="evidence" value="ECO:0007669"/>
    <property type="project" value="UniProtKB-EC"/>
</dbReference>
<evidence type="ECO:0000256" key="8">
    <source>
        <dbReference type="ARBA" id="ARBA00048741"/>
    </source>
</evidence>
<dbReference type="Pfam" id="PF13537">
    <property type="entry name" value="GATase_7"/>
    <property type="match status" value="1"/>
</dbReference>
<dbReference type="GO" id="GO:0005524">
    <property type="term" value="F:ATP binding"/>
    <property type="evidence" value="ECO:0007669"/>
    <property type="project" value="UniProtKB-KW"/>
</dbReference>
<feature type="active site" description="For GATase activity" evidence="9">
    <location>
        <position position="2"/>
    </location>
</feature>
<keyword evidence="9" id="KW-0028">Amino-acid biosynthesis</keyword>
<feature type="binding site" evidence="10">
    <location>
        <begin position="374"/>
        <end position="375"/>
    </location>
    <ligand>
        <name>ATP</name>
        <dbReference type="ChEBI" id="CHEBI:30616"/>
    </ligand>
</feature>
<dbReference type="NCBIfam" id="TIGR01536">
    <property type="entry name" value="asn_synth_AEB"/>
    <property type="match status" value="1"/>
</dbReference>
<evidence type="ECO:0000256" key="2">
    <source>
        <dbReference type="ARBA" id="ARBA00005752"/>
    </source>
</evidence>
<keyword evidence="5 10" id="KW-0067">ATP-binding</keyword>
<dbReference type="PANTHER" id="PTHR43284:SF1">
    <property type="entry name" value="ASPARAGINE SYNTHETASE"/>
    <property type="match status" value="1"/>
</dbReference>
<proteinExistence type="inferred from homology"/>
<dbReference type="InterPro" id="IPR051786">
    <property type="entry name" value="ASN_synthetase/amidase"/>
</dbReference>
<dbReference type="Gene3D" id="3.60.20.10">
    <property type="entry name" value="Glutamine Phosphoribosylpyrophosphate, subunit 1, domain 1"/>
    <property type="match status" value="1"/>
</dbReference>
<dbReference type="Proteomes" id="UP000300142">
    <property type="component" value="Unassembled WGS sequence"/>
</dbReference>
<feature type="binding site" evidence="10">
    <location>
        <position position="269"/>
    </location>
    <ligand>
        <name>ATP</name>
        <dbReference type="ChEBI" id="CHEBI:30616"/>
    </ligand>
</feature>
<dbReference type="PIRSF" id="PIRSF001589">
    <property type="entry name" value="Asn_synthetase_glu-h"/>
    <property type="match status" value="1"/>
</dbReference>
<keyword evidence="7 9" id="KW-0315">Glutamine amidotransferase</keyword>
<dbReference type="CDD" id="cd00712">
    <property type="entry name" value="AsnB"/>
    <property type="match status" value="1"/>
</dbReference>
<dbReference type="InterPro" id="IPR001962">
    <property type="entry name" value="Asn_synthase"/>
</dbReference>
<evidence type="ECO:0000313" key="12">
    <source>
        <dbReference type="EMBL" id="GCL36921.1"/>
    </source>
</evidence>
<organism evidence="12 13">
    <name type="scientific">Sphaerospermopsis reniformis</name>
    <dbReference type="NCBI Taxonomy" id="531300"/>
    <lineage>
        <taxon>Bacteria</taxon>
        <taxon>Bacillati</taxon>
        <taxon>Cyanobacteriota</taxon>
        <taxon>Cyanophyceae</taxon>
        <taxon>Nostocales</taxon>
        <taxon>Aphanizomenonaceae</taxon>
        <taxon>Sphaerospermopsis</taxon>
    </lineage>
</organism>
<dbReference type="Pfam" id="PF00733">
    <property type="entry name" value="Asn_synthase"/>
    <property type="match status" value="1"/>
</dbReference>
<dbReference type="EMBL" id="BJCE01000055">
    <property type="protein sequence ID" value="GCL36921.1"/>
    <property type="molecule type" value="Genomic_DNA"/>
</dbReference>
<evidence type="ECO:0000256" key="7">
    <source>
        <dbReference type="ARBA" id="ARBA00022962"/>
    </source>
</evidence>
<comment type="pathway">
    <text evidence="1">Amino-acid biosynthesis; L-asparagine biosynthesis; L-asparagine from L-aspartate (L-Gln route): step 1/1.</text>
</comment>
<dbReference type="InterPro" id="IPR014729">
    <property type="entry name" value="Rossmann-like_a/b/a_fold"/>
</dbReference>
<dbReference type="PROSITE" id="PS51278">
    <property type="entry name" value="GATASE_TYPE_2"/>
    <property type="match status" value="1"/>
</dbReference>
<evidence type="ECO:0000256" key="6">
    <source>
        <dbReference type="ARBA" id="ARBA00022888"/>
    </source>
</evidence>
<dbReference type="GO" id="GO:0006529">
    <property type="term" value="P:asparagine biosynthetic process"/>
    <property type="evidence" value="ECO:0007669"/>
    <property type="project" value="UniProtKB-KW"/>
</dbReference>
<keyword evidence="4 10" id="KW-0547">Nucleotide-binding</keyword>
<accession>A0A480A0L6</accession>
<name>A0A480A0L6_9CYAN</name>
<dbReference type="EC" id="6.3.5.4" evidence="3"/>